<sequence>MTPIKEIIESIEKLFEKETGYKIAKNSGLPYQTVQDLRNGKASLSDARFRTIIKLYEYQRSLEKEEDK</sequence>
<evidence type="ECO:0000313" key="1">
    <source>
        <dbReference type="EMBL" id="CDR26489.1"/>
    </source>
</evidence>
<reference evidence="1 2" key="1">
    <citation type="submission" date="2014-05" db="EMBL/GenBank/DDBJ databases">
        <authorList>
            <person name="Aslett A.Martin."/>
            <person name="De Silva Nishadi"/>
        </authorList>
    </citation>
    <scope>NUCLEOTIDE SEQUENCE [LARGE SCALE GENOMIC DNA]</scope>
</reference>
<organism evidence="1 2">
    <name type="scientific">Staphylococcus schweitzeri</name>
    <dbReference type="NCBI Taxonomy" id="1654388"/>
    <lineage>
        <taxon>Bacteria</taxon>
        <taxon>Bacillati</taxon>
        <taxon>Bacillota</taxon>
        <taxon>Bacilli</taxon>
        <taxon>Bacillales</taxon>
        <taxon>Staphylococcaceae</taxon>
        <taxon>Staphylococcus</taxon>
    </lineage>
</organism>
<name>A0A077UDB6_9STAP</name>
<proteinExistence type="predicted"/>
<accession>A0A077UDB6</accession>
<dbReference type="EMBL" id="CCEH01000001">
    <property type="protein sequence ID" value="CDR26489.1"/>
    <property type="molecule type" value="Genomic_DNA"/>
</dbReference>
<dbReference type="RefSeq" id="WP_047528781.1">
    <property type="nucleotide sequence ID" value="NZ_CCEH01000001.1"/>
</dbReference>
<gene>
    <name evidence="1" type="ORF">ERS140147_00025</name>
</gene>
<evidence type="ECO:0008006" key="3">
    <source>
        <dbReference type="Google" id="ProtNLM"/>
    </source>
</evidence>
<dbReference type="Proteomes" id="UP000044616">
    <property type="component" value="Unassembled WGS sequence"/>
</dbReference>
<dbReference type="AlphaFoldDB" id="A0A077UDB6"/>
<evidence type="ECO:0000313" key="2">
    <source>
        <dbReference type="Proteomes" id="UP000044616"/>
    </source>
</evidence>
<protein>
    <recommendedName>
        <fullName evidence="3">XRE family transcriptional regulator</fullName>
    </recommendedName>
</protein>